<name>A2EUH4_TRIV3</name>
<gene>
    <name evidence="1" type="ORF">TVAG_031750</name>
</gene>
<dbReference type="Proteomes" id="UP000001542">
    <property type="component" value="Unassembled WGS sequence"/>
</dbReference>
<dbReference type="InParanoid" id="A2EUH4"/>
<dbReference type="RefSeq" id="XP_001315899.1">
    <property type="nucleotide sequence ID" value="XM_001315864.1"/>
</dbReference>
<dbReference type="KEGG" id="tva:4761522"/>
<organism evidence="1 2">
    <name type="scientific">Trichomonas vaginalis (strain ATCC PRA-98 / G3)</name>
    <dbReference type="NCBI Taxonomy" id="412133"/>
    <lineage>
        <taxon>Eukaryota</taxon>
        <taxon>Metamonada</taxon>
        <taxon>Parabasalia</taxon>
        <taxon>Trichomonadida</taxon>
        <taxon>Trichomonadidae</taxon>
        <taxon>Trichomonas</taxon>
    </lineage>
</organism>
<reference evidence="1" key="1">
    <citation type="submission" date="2006-10" db="EMBL/GenBank/DDBJ databases">
        <authorList>
            <person name="Amadeo P."/>
            <person name="Zhao Q."/>
            <person name="Wortman J."/>
            <person name="Fraser-Liggett C."/>
            <person name="Carlton J."/>
        </authorList>
    </citation>
    <scope>NUCLEOTIDE SEQUENCE</scope>
    <source>
        <strain evidence="1">G3</strain>
    </source>
</reference>
<accession>A2EUH4</accession>
<protein>
    <submittedName>
        <fullName evidence="1">Uncharacterized protein</fullName>
    </submittedName>
</protein>
<dbReference type="VEuPathDB" id="TrichDB:TVAG_031750"/>
<dbReference type="EMBL" id="DS113497">
    <property type="protein sequence ID" value="EAY03676.1"/>
    <property type="molecule type" value="Genomic_DNA"/>
</dbReference>
<evidence type="ECO:0000313" key="1">
    <source>
        <dbReference type="EMBL" id="EAY03676.1"/>
    </source>
</evidence>
<sequence length="172" mass="19675">MDFTYYPTNVIYNTHSPNQNKCINPEAKSIANTINDGVDFNRFKVSFINRFQVPPNFIGTISDRLKNFPQPPVFSANQRRNQHPIPTRNSQVQHVRAPPIPEGPPINISAQEVESLLKARFNCTHAKDFLKFARSAGNRINVGFRATKKADTIQWLQNNWSQINQVLDDLEV</sequence>
<proteinExistence type="predicted"/>
<reference evidence="1" key="2">
    <citation type="journal article" date="2007" name="Science">
        <title>Draft genome sequence of the sexually transmitted pathogen Trichomonas vaginalis.</title>
        <authorList>
            <person name="Carlton J.M."/>
            <person name="Hirt R.P."/>
            <person name="Silva J.C."/>
            <person name="Delcher A.L."/>
            <person name="Schatz M."/>
            <person name="Zhao Q."/>
            <person name="Wortman J.R."/>
            <person name="Bidwell S.L."/>
            <person name="Alsmark U.C.M."/>
            <person name="Besteiro S."/>
            <person name="Sicheritz-Ponten T."/>
            <person name="Noel C.J."/>
            <person name="Dacks J.B."/>
            <person name="Foster P.G."/>
            <person name="Simillion C."/>
            <person name="Van de Peer Y."/>
            <person name="Miranda-Saavedra D."/>
            <person name="Barton G.J."/>
            <person name="Westrop G.D."/>
            <person name="Mueller S."/>
            <person name="Dessi D."/>
            <person name="Fiori P.L."/>
            <person name="Ren Q."/>
            <person name="Paulsen I."/>
            <person name="Zhang H."/>
            <person name="Bastida-Corcuera F.D."/>
            <person name="Simoes-Barbosa A."/>
            <person name="Brown M.T."/>
            <person name="Hayes R.D."/>
            <person name="Mukherjee M."/>
            <person name="Okumura C.Y."/>
            <person name="Schneider R."/>
            <person name="Smith A.J."/>
            <person name="Vanacova S."/>
            <person name="Villalvazo M."/>
            <person name="Haas B.J."/>
            <person name="Pertea M."/>
            <person name="Feldblyum T.V."/>
            <person name="Utterback T.R."/>
            <person name="Shu C.L."/>
            <person name="Osoegawa K."/>
            <person name="de Jong P.J."/>
            <person name="Hrdy I."/>
            <person name="Horvathova L."/>
            <person name="Zubacova Z."/>
            <person name="Dolezal P."/>
            <person name="Malik S.B."/>
            <person name="Logsdon J.M. Jr."/>
            <person name="Henze K."/>
            <person name="Gupta A."/>
            <person name="Wang C.C."/>
            <person name="Dunne R.L."/>
            <person name="Upcroft J.A."/>
            <person name="Upcroft P."/>
            <person name="White O."/>
            <person name="Salzberg S.L."/>
            <person name="Tang P."/>
            <person name="Chiu C.-H."/>
            <person name="Lee Y.-S."/>
            <person name="Embley T.M."/>
            <person name="Coombs G.H."/>
            <person name="Mottram J.C."/>
            <person name="Tachezy J."/>
            <person name="Fraser-Liggett C.M."/>
            <person name="Johnson P.J."/>
        </authorList>
    </citation>
    <scope>NUCLEOTIDE SEQUENCE [LARGE SCALE GENOMIC DNA]</scope>
    <source>
        <strain evidence="1">G3</strain>
    </source>
</reference>
<dbReference type="AlphaFoldDB" id="A2EUH4"/>
<keyword evidence="2" id="KW-1185">Reference proteome</keyword>
<dbReference type="VEuPathDB" id="TrichDB:TVAGG3_0363480"/>
<evidence type="ECO:0000313" key="2">
    <source>
        <dbReference type="Proteomes" id="UP000001542"/>
    </source>
</evidence>